<accession>A0A7R9QJQ7</accession>
<protein>
    <submittedName>
        <fullName evidence="3">Uncharacterized protein</fullName>
    </submittedName>
</protein>
<organism evidence="3">
    <name type="scientific">Medioppia subpectinata</name>
    <dbReference type="NCBI Taxonomy" id="1979941"/>
    <lineage>
        <taxon>Eukaryota</taxon>
        <taxon>Metazoa</taxon>
        <taxon>Ecdysozoa</taxon>
        <taxon>Arthropoda</taxon>
        <taxon>Chelicerata</taxon>
        <taxon>Arachnida</taxon>
        <taxon>Acari</taxon>
        <taxon>Acariformes</taxon>
        <taxon>Sarcoptiformes</taxon>
        <taxon>Oribatida</taxon>
        <taxon>Brachypylina</taxon>
        <taxon>Oppioidea</taxon>
        <taxon>Oppiidae</taxon>
        <taxon>Medioppia</taxon>
    </lineage>
</organism>
<dbReference type="Pfam" id="PF04847">
    <property type="entry name" value="Calcipressin"/>
    <property type="match status" value="1"/>
</dbReference>
<dbReference type="InterPro" id="IPR006931">
    <property type="entry name" value="Calcipressin"/>
</dbReference>
<dbReference type="GO" id="GO:0003676">
    <property type="term" value="F:nucleic acid binding"/>
    <property type="evidence" value="ECO:0007669"/>
    <property type="project" value="InterPro"/>
</dbReference>
<dbReference type="EMBL" id="OC892429">
    <property type="protein sequence ID" value="CAD7646769.1"/>
    <property type="molecule type" value="Genomic_DNA"/>
</dbReference>
<proteinExistence type="inferred from homology"/>
<dbReference type="CDD" id="cd12434">
    <property type="entry name" value="RRM_RCAN_like"/>
    <property type="match status" value="1"/>
</dbReference>
<evidence type="ECO:0000313" key="3">
    <source>
        <dbReference type="EMBL" id="CAD7646769.1"/>
    </source>
</evidence>
<sequence length="120" mass="13872">MKQTDGKDDNRVTVDDHVNEADDPLDEEFDTTDLPTSLIITNIDSRCFTATSDIRDYFEDTFKTFDPSATFQYFKSFRRVRVNYGDGMSAAQARIRCHQMRVGDEIINCYFAGVSFVYQH</sequence>
<dbReference type="Gene3D" id="3.30.70.330">
    <property type="match status" value="1"/>
</dbReference>
<dbReference type="GO" id="GO:0019722">
    <property type="term" value="P:calcium-mediated signaling"/>
    <property type="evidence" value="ECO:0007669"/>
    <property type="project" value="InterPro"/>
</dbReference>
<dbReference type="PANTHER" id="PTHR10300:SF14">
    <property type="entry name" value="PROTEIN SARAH"/>
    <property type="match status" value="1"/>
</dbReference>
<feature type="region of interest" description="Disordered" evidence="2">
    <location>
        <begin position="1"/>
        <end position="26"/>
    </location>
</feature>
<dbReference type="OrthoDB" id="17212at2759"/>
<gene>
    <name evidence="3" type="ORF">OSB1V03_LOCUS21133</name>
</gene>
<comment type="similarity">
    <text evidence="1">Belongs to the RCAN family.</text>
</comment>
<dbReference type="EMBL" id="CAJPIZ010037854">
    <property type="protein sequence ID" value="CAG2121187.1"/>
    <property type="molecule type" value="Genomic_DNA"/>
</dbReference>
<keyword evidence="4" id="KW-1185">Reference proteome</keyword>
<evidence type="ECO:0000313" key="4">
    <source>
        <dbReference type="Proteomes" id="UP000759131"/>
    </source>
</evidence>
<dbReference type="GO" id="GO:0008597">
    <property type="term" value="F:calcium-dependent protein serine/threonine phosphatase regulator activity"/>
    <property type="evidence" value="ECO:0007669"/>
    <property type="project" value="TreeGrafter"/>
</dbReference>
<dbReference type="GO" id="GO:0005737">
    <property type="term" value="C:cytoplasm"/>
    <property type="evidence" value="ECO:0007669"/>
    <property type="project" value="TreeGrafter"/>
</dbReference>
<evidence type="ECO:0000256" key="2">
    <source>
        <dbReference type="SAM" id="MobiDB-lite"/>
    </source>
</evidence>
<feature type="compositionally biased region" description="Basic and acidic residues" evidence="2">
    <location>
        <begin position="1"/>
        <end position="20"/>
    </location>
</feature>
<dbReference type="InterPro" id="IPR035979">
    <property type="entry name" value="RBD_domain_sf"/>
</dbReference>
<evidence type="ECO:0000256" key="1">
    <source>
        <dbReference type="ARBA" id="ARBA00008209"/>
    </source>
</evidence>
<reference evidence="3" key="1">
    <citation type="submission" date="2020-11" db="EMBL/GenBank/DDBJ databases">
        <authorList>
            <person name="Tran Van P."/>
        </authorList>
    </citation>
    <scope>NUCLEOTIDE SEQUENCE</scope>
</reference>
<name>A0A7R9QJQ7_9ACAR</name>
<dbReference type="AlphaFoldDB" id="A0A7R9QJQ7"/>
<dbReference type="Proteomes" id="UP000759131">
    <property type="component" value="Unassembled WGS sequence"/>
</dbReference>
<dbReference type="SUPFAM" id="SSF54928">
    <property type="entry name" value="RNA-binding domain, RBD"/>
    <property type="match status" value="1"/>
</dbReference>
<dbReference type="InterPro" id="IPR012677">
    <property type="entry name" value="Nucleotide-bd_a/b_plait_sf"/>
</dbReference>
<dbReference type="GO" id="GO:0005634">
    <property type="term" value="C:nucleus"/>
    <property type="evidence" value="ECO:0007669"/>
    <property type="project" value="TreeGrafter"/>
</dbReference>
<dbReference type="PANTHER" id="PTHR10300">
    <property type="entry name" value="CALCIPRESSIN"/>
    <property type="match status" value="1"/>
</dbReference>